<evidence type="ECO:0000313" key="3">
    <source>
        <dbReference type="Proteomes" id="UP001140949"/>
    </source>
</evidence>
<dbReference type="EMBL" id="JANAVB010031617">
    <property type="protein sequence ID" value="KAJ6811494.1"/>
    <property type="molecule type" value="Genomic_DNA"/>
</dbReference>
<comment type="caution">
    <text evidence="2">The sequence shown here is derived from an EMBL/GenBank/DDBJ whole genome shotgun (WGS) entry which is preliminary data.</text>
</comment>
<gene>
    <name evidence="2" type="ORF">M6B38_152945</name>
</gene>
<sequence length="139" mass="14789">MLPWINAGSVDPVEWSGSDDGCGYAEELEEAHAELAMTGLGDGNRPAEAAFAWRRIRSGPALGSTTGRDNGEAPESSAWGRYGAPDDCSPAPIIHDETTHSWLAAQARSRWGGEAVEVRALVILSFVVLFSGCVDMSRV</sequence>
<dbReference type="AlphaFoldDB" id="A0AAX6F552"/>
<protein>
    <submittedName>
        <fullName evidence="2">Uncharacterized protein</fullName>
    </submittedName>
</protein>
<name>A0AAX6F552_IRIPA</name>
<proteinExistence type="predicted"/>
<evidence type="ECO:0000256" key="1">
    <source>
        <dbReference type="SAM" id="MobiDB-lite"/>
    </source>
</evidence>
<dbReference type="Proteomes" id="UP001140949">
    <property type="component" value="Unassembled WGS sequence"/>
</dbReference>
<accession>A0AAX6F552</accession>
<feature type="region of interest" description="Disordered" evidence="1">
    <location>
        <begin position="59"/>
        <end position="82"/>
    </location>
</feature>
<reference evidence="2" key="1">
    <citation type="journal article" date="2023" name="GigaByte">
        <title>Genome assembly of the bearded iris, Iris pallida Lam.</title>
        <authorList>
            <person name="Bruccoleri R.E."/>
            <person name="Oakeley E.J."/>
            <person name="Faust A.M.E."/>
            <person name="Altorfer M."/>
            <person name="Dessus-Babus S."/>
            <person name="Burckhardt D."/>
            <person name="Oertli M."/>
            <person name="Naumann U."/>
            <person name="Petersen F."/>
            <person name="Wong J."/>
        </authorList>
    </citation>
    <scope>NUCLEOTIDE SEQUENCE</scope>
    <source>
        <strain evidence="2">GSM-AAB239-AS_SAM_17_03QT</strain>
    </source>
</reference>
<keyword evidence="3" id="KW-1185">Reference proteome</keyword>
<organism evidence="2 3">
    <name type="scientific">Iris pallida</name>
    <name type="common">Sweet iris</name>
    <dbReference type="NCBI Taxonomy" id="29817"/>
    <lineage>
        <taxon>Eukaryota</taxon>
        <taxon>Viridiplantae</taxon>
        <taxon>Streptophyta</taxon>
        <taxon>Embryophyta</taxon>
        <taxon>Tracheophyta</taxon>
        <taxon>Spermatophyta</taxon>
        <taxon>Magnoliopsida</taxon>
        <taxon>Liliopsida</taxon>
        <taxon>Asparagales</taxon>
        <taxon>Iridaceae</taxon>
        <taxon>Iridoideae</taxon>
        <taxon>Irideae</taxon>
        <taxon>Iris</taxon>
    </lineage>
</organism>
<reference evidence="2" key="2">
    <citation type="submission" date="2023-04" db="EMBL/GenBank/DDBJ databases">
        <authorList>
            <person name="Bruccoleri R.E."/>
            <person name="Oakeley E.J."/>
            <person name="Faust A.-M."/>
            <person name="Dessus-Babus S."/>
            <person name="Altorfer M."/>
            <person name="Burckhardt D."/>
            <person name="Oertli M."/>
            <person name="Naumann U."/>
            <person name="Petersen F."/>
            <person name="Wong J."/>
        </authorList>
    </citation>
    <scope>NUCLEOTIDE SEQUENCE</scope>
    <source>
        <strain evidence="2">GSM-AAB239-AS_SAM_17_03QT</strain>
        <tissue evidence="2">Leaf</tissue>
    </source>
</reference>
<evidence type="ECO:0000313" key="2">
    <source>
        <dbReference type="EMBL" id="KAJ6811494.1"/>
    </source>
</evidence>